<feature type="compositionally biased region" description="Polar residues" evidence="1">
    <location>
        <begin position="161"/>
        <end position="170"/>
    </location>
</feature>
<feature type="region of interest" description="Disordered" evidence="1">
    <location>
        <begin position="752"/>
        <end position="772"/>
    </location>
</feature>
<dbReference type="RefSeq" id="XP_066671466.1">
    <property type="nucleotide sequence ID" value="XM_066807848.1"/>
</dbReference>
<feature type="compositionally biased region" description="Basic and acidic residues" evidence="1">
    <location>
        <begin position="74"/>
        <end position="88"/>
    </location>
</feature>
<feature type="compositionally biased region" description="Acidic residues" evidence="1">
    <location>
        <begin position="34"/>
        <end position="48"/>
    </location>
</feature>
<dbReference type="Proteomes" id="UP001433268">
    <property type="component" value="Unassembled WGS sequence"/>
</dbReference>
<feature type="compositionally biased region" description="Polar residues" evidence="1">
    <location>
        <begin position="181"/>
        <end position="192"/>
    </location>
</feature>
<feature type="region of interest" description="Disordered" evidence="1">
    <location>
        <begin position="679"/>
        <end position="698"/>
    </location>
</feature>
<sequence length="910" mass="98993">MPGGKTKHVLGANGLFSSQPKATGNSSRASSAVSDEDEAIMGYAEDDPASQNSQWRPEAVSSPRSASSRSNANRTKDQLPTEQVIREEDFSDDAGASITSGKTPNASRQSRGQDQSSADASESDIHENLIESEELDFSDDINGTKSEESAKSFGDEEYIPSQRSAGTCSQKALGGPARGVKQNSVRTGSVHSSKGGDHASAERVTTDESETFQATSAGRTTRVMPSKRRVAKKPFPSDNDDGNDASPSKAHTAISATTGSKVGVKDKNVPEAQTRRITQKGSNSVNPDDPFEIEGSPEPDTKQAPPAGRSRKTTNPRANSNSKPTVKSSREIMSDDIEDDDEPPLSLNASVTKPNSKKRRSSPQGYGSRPKKPKGPESNFLFGDRDSITVQPNSKARTDPKQFSPGQNVDHIEISSDAPSSDEAVEHLQLEIANSAEPAAQQKKQQLAANDSFTVNNSLEAPTRKPKEANTSSYTLPVSPPHQLNAPSHSGNDSFIVNAANYDSIVKAPSRIRAVPTVHRTGGRNKDTKAQQNHSLVRSGKDAIRVPENEDSSTMLSAPLSRDKTSNDLDPFADPRNSEEDKGAPNRLPPSQSVRDTISYGSRPQKAAAAVVVQADPSKDNYADANRWDSRATQRAAARPTQLSSAYLQSRSNHVTHPYGYNPLGQRIQRQHENINAGNVHARSSHSESKQDFSAQLNPKTQEYSHRFAAMQSLRRDNTQTQPFMPSPRRENSPGRLNVTSTEFISPEIQDQLGRRSRQNNQGFENNADGIQPRTSTEKIRTRCDDLVDGASEGIAAMLHDVVTAIHRQLAPKQDIIQDVVREYDRGGSKLTATLLKRQRGEFEPTVNTFHGSFQTMSKTFARAAQGIEAEGNAATRKTEAFENSYKKRKQHMCKLRESIRENLTGPGTV</sequence>
<feature type="compositionally biased region" description="Low complexity" evidence="1">
    <location>
        <begin position="61"/>
        <end position="73"/>
    </location>
</feature>
<evidence type="ECO:0000313" key="3">
    <source>
        <dbReference type="Proteomes" id="UP001433268"/>
    </source>
</evidence>
<feature type="compositionally biased region" description="Low complexity" evidence="1">
    <location>
        <begin position="633"/>
        <end position="642"/>
    </location>
</feature>
<reference evidence="2 3" key="1">
    <citation type="submission" date="2023-01" db="EMBL/GenBank/DDBJ databases">
        <title>Analysis of 21 Apiospora genomes using comparative genomics revels a genus with tremendous synthesis potential of carbohydrate active enzymes and secondary metabolites.</title>
        <authorList>
            <person name="Sorensen T."/>
        </authorList>
    </citation>
    <scope>NUCLEOTIDE SEQUENCE [LARGE SCALE GENOMIC DNA]</scope>
    <source>
        <strain evidence="2 3">CBS 114990</strain>
    </source>
</reference>
<evidence type="ECO:0000313" key="2">
    <source>
        <dbReference type="EMBL" id="KAK8088572.1"/>
    </source>
</evidence>
<feature type="compositionally biased region" description="Low complexity" evidence="1">
    <location>
        <begin position="439"/>
        <end position="449"/>
    </location>
</feature>
<name>A0ABR1WZJ9_9PEZI</name>
<feature type="region of interest" description="Disordered" evidence="1">
    <location>
        <begin position="1"/>
        <end position="493"/>
    </location>
</feature>
<feature type="compositionally biased region" description="Polar residues" evidence="1">
    <location>
        <begin position="15"/>
        <end position="33"/>
    </location>
</feature>
<feature type="compositionally biased region" description="Polar residues" evidence="1">
    <location>
        <begin position="589"/>
        <end position="602"/>
    </location>
</feature>
<feature type="compositionally biased region" description="Polar residues" evidence="1">
    <location>
        <begin position="315"/>
        <end position="327"/>
    </location>
</feature>
<feature type="region of interest" description="Disordered" evidence="1">
    <location>
        <begin position="513"/>
        <end position="602"/>
    </location>
</feature>
<protein>
    <submittedName>
        <fullName evidence="2">Uncharacterized protein</fullName>
    </submittedName>
</protein>
<feature type="region of interest" description="Disordered" evidence="1">
    <location>
        <begin position="620"/>
        <end position="642"/>
    </location>
</feature>
<dbReference type="GeneID" id="92040908"/>
<evidence type="ECO:0000256" key="1">
    <source>
        <dbReference type="SAM" id="MobiDB-lite"/>
    </source>
</evidence>
<feature type="compositionally biased region" description="Basic and acidic residues" evidence="1">
    <location>
        <begin position="620"/>
        <end position="632"/>
    </location>
</feature>
<gene>
    <name evidence="2" type="ORF">PG997_003533</name>
</gene>
<feature type="compositionally biased region" description="Polar residues" evidence="1">
    <location>
        <begin position="97"/>
        <end position="112"/>
    </location>
</feature>
<feature type="compositionally biased region" description="Basic and acidic residues" evidence="1">
    <location>
        <begin position="145"/>
        <end position="154"/>
    </location>
</feature>
<feature type="compositionally biased region" description="Acidic residues" evidence="1">
    <location>
        <begin position="130"/>
        <end position="139"/>
    </location>
</feature>
<feature type="compositionally biased region" description="Basic and acidic residues" evidence="1">
    <location>
        <begin position="194"/>
        <end position="206"/>
    </location>
</feature>
<accession>A0ABR1WZJ9</accession>
<proteinExistence type="predicted"/>
<feature type="compositionally biased region" description="Polar residues" evidence="1">
    <location>
        <begin position="275"/>
        <end position="286"/>
    </location>
</feature>
<comment type="caution">
    <text evidence="2">The sequence shown here is derived from an EMBL/GenBank/DDBJ whole genome shotgun (WGS) entry which is preliminary data.</text>
</comment>
<dbReference type="EMBL" id="JAQQWN010000004">
    <property type="protein sequence ID" value="KAK8088572.1"/>
    <property type="molecule type" value="Genomic_DNA"/>
</dbReference>
<keyword evidence="3" id="KW-1185">Reference proteome</keyword>
<organism evidence="2 3">
    <name type="scientific">Apiospora hydei</name>
    <dbReference type="NCBI Taxonomy" id="1337664"/>
    <lineage>
        <taxon>Eukaryota</taxon>
        <taxon>Fungi</taxon>
        <taxon>Dikarya</taxon>
        <taxon>Ascomycota</taxon>
        <taxon>Pezizomycotina</taxon>
        <taxon>Sordariomycetes</taxon>
        <taxon>Xylariomycetidae</taxon>
        <taxon>Amphisphaeriales</taxon>
        <taxon>Apiosporaceae</taxon>
        <taxon>Apiospora</taxon>
    </lineage>
</organism>
<feature type="compositionally biased region" description="Basic and acidic residues" evidence="1">
    <location>
        <begin position="539"/>
        <end position="548"/>
    </location>
</feature>
<feature type="compositionally biased region" description="Polar residues" evidence="1">
    <location>
        <begin position="451"/>
        <end position="460"/>
    </location>
</feature>
<feature type="compositionally biased region" description="Acidic residues" evidence="1">
    <location>
        <begin position="334"/>
        <end position="343"/>
    </location>
</feature>